<organism evidence="1 2">
    <name type="scientific">Branchiostoma lanceolatum</name>
    <name type="common">Common lancelet</name>
    <name type="synonym">Amphioxus lanceolatum</name>
    <dbReference type="NCBI Taxonomy" id="7740"/>
    <lineage>
        <taxon>Eukaryota</taxon>
        <taxon>Metazoa</taxon>
        <taxon>Chordata</taxon>
        <taxon>Cephalochordata</taxon>
        <taxon>Leptocardii</taxon>
        <taxon>Amphioxiformes</taxon>
        <taxon>Branchiostomatidae</taxon>
        <taxon>Branchiostoma</taxon>
    </lineage>
</organism>
<gene>
    <name evidence="1" type="primary">Hypp9563</name>
    <name evidence="1" type="ORF">BLAG_LOCUS26130</name>
</gene>
<dbReference type="AlphaFoldDB" id="A0A8S4MNT9"/>
<accession>A0A8S4MNT9</accession>
<keyword evidence="2" id="KW-1185">Reference proteome</keyword>
<comment type="caution">
    <text evidence="1">The sequence shown here is derived from an EMBL/GenBank/DDBJ whole genome shotgun (WGS) entry which is preliminary data.</text>
</comment>
<proteinExistence type="predicted"/>
<name>A0A8S4MNT9_BRALA</name>
<evidence type="ECO:0000313" key="2">
    <source>
        <dbReference type="Proteomes" id="UP000838412"/>
    </source>
</evidence>
<sequence length="124" mass="13566">MPLLGLEPAPIPIRTAWEFNAPTTRLKGPDPLDWVRLLADNLAGAFDTDLNGPDKEVEDLLKQAPPRNSLGPRNQEVPFHPPTLKRTLEADSTGFSSDLPTVGLEDAFYSTCPTLQSLVMDSNL</sequence>
<dbReference type="Proteomes" id="UP000838412">
    <property type="component" value="Unassembled WGS sequence"/>
</dbReference>
<evidence type="ECO:0000313" key="1">
    <source>
        <dbReference type="EMBL" id="CAH1277314.1"/>
    </source>
</evidence>
<dbReference type="OrthoDB" id="10629532at2759"/>
<dbReference type="EMBL" id="CAKMNS010000264">
    <property type="protein sequence ID" value="CAH1277314.1"/>
    <property type="molecule type" value="Genomic_DNA"/>
</dbReference>
<reference evidence="1" key="1">
    <citation type="submission" date="2022-01" db="EMBL/GenBank/DDBJ databases">
        <authorList>
            <person name="Braso-Vives M."/>
        </authorList>
    </citation>
    <scope>NUCLEOTIDE SEQUENCE</scope>
</reference>
<protein>
    <submittedName>
        <fullName evidence="1">Hypp9563 protein</fullName>
    </submittedName>
</protein>